<evidence type="ECO:0000256" key="4">
    <source>
        <dbReference type="RuleBase" id="RU363019"/>
    </source>
</evidence>
<dbReference type="GeneID" id="35804427"/>
<dbReference type="AlphaFoldDB" id="A0AB36THT6"/>
<evidence type="ECO:0000256" key="3">
    <source>
        <dbReference type="ARBA" id="ARBA00023235"/>
    </source>
</evidence>
<keyword evidence="2 4" id="KW-0697">Rotamase</keyword>
<dbReference type="InterPro" id="IPR029000">
    <property type="entry name" value="Cyclophilin-like_dom_sf"/>
</dbReference>
<evidence type="ECO:0000259" key="5">
    <source>
        <dbReference type="PROSITE" id="PS50072"/>
    </source>
</evidence>
<accession>A0AB36THT6</accession>
<dbReference type="Proteomes" id="UP000223596">
    <property type="component" value="Unassembled WGS sequence"/>
</dbReference>
<name>A0AB36THT6_ACETH</name>
<evidence type="ECO:0000256" key="2">
    <source>
        <dbReference type="ARBA" id="ARBA00023110"/>
    </source>
</evidence>
<organism evidence="6 7">
    <name type="scientific">Acetivibrio thermocellus AD2</name>
    <dbReference type="NCBI Taxonomy" id="1138384"/>
    <lineage>
        <taxon>Bacteria</taxon>
        <taxon>Bacillati</taxon>
        <taxon>Bacillota</taxon>
        <taxon>Clostridia</taxon>
        <taxon>Eubacteriales</taxon>
        <taxon>Oscillospiraceae</taxon>
        <taxon>Acetivibrio</taxon>
    </lineage>
</organism>
<dbReference type="Gene3D" id="2.40.100.10">
    <property type="entry name" value="Cyclophilin-like"/>
    <property type="match status" value="1"/>
</dbReference>
<protein>
    <recommendedName>
        <fullName evidence="4">Peptidyl-prolyl cis-trans isomerase</fullName>
        <shortName evidence="4">PPIase</shortName>
        <ecNumber evidence="4">5.2.1.8</ecNumber>
    </recommendedName>
</protein>
<comment type="similarity">
    <text evidence="4">Belongs to the cyclophilin-type PPIase family.</text>
</comment>
<comment type="function">
    <text evidence="1 4">PPIases accelerate the folding of proteins. It catalyzes the cis-trans isomerization of proline imidic peptide bonds in oligopeptides.</text>
</comment>
<dbReference type="EMBL" id="PDBW01000001">
    <property type="protein sequence ID" value="PFH03454.1"/>
    <property type="molecule type" value="Genomic_DNA"/>
</dbReference>
<dbReference type="GO" id="GO:0006457">
    <property type="term" value="P:protein folding"/>
    <property type="evidence" value="ECO:0007669"/>
    <property type="project" value="InterPro"/>
</dbReference>
<dbReference type="SUPFAM" id="SSF50891">
    <property type="entry name" value="Cyclophilin-like"/>
    <property type="match status" value="1"/>
</dbReference>
<keyword evidence="3 4" id="KW-0413">Isomerase</keyword>
<dbReference type="CDD" id="cd00317">
    <property type="entry name" value="cyclophilin"/>
    <property type="match status" value="1"/>
</dbReference>
<comment type="catalytic activity">
    <reaction evidence="4">
        <text>[protein]-peptidylproline (omega=180) = [protein]-peptidylproline (omega=0)</text>
        <dbReference type="Rhea" id="RHEA:16237"/>
        <dbReference type="Rhea" id="RHEA-COMP:10747"/>
        <dbReference type="Rhea" id="RHEA-COMP:10748"/>
        <dbReference type="ChEBI" id="CHEBI:83833"/>
        <dbReference type="ChEBI" id="CHEBI:83834"/>
        <dbReference type="EC" id="5.2.1.8"/>
    </reaction>
</comment>
<dbReference type="PRINTS" id="PR00153">
    <property type="entry name" value="CSAPPISMRASE"/>
</dbReference>
<dbReference type="Pfam" id="PF00160">
    <property type="entry name" value="Pro_isomerase"/>
    <property type="match status" value="1"/>
</dbReference>
<dbReference type="PANTHER" id="PTHR45625:SF4">
    <property type="entry name" value="PEPTIDYLPROLYL ISOMERASE DOMAIN AND WD REPEAT-CONTAINING PROTEIN 1"/>
    <property type="match status" value="1"/>
</dbReference>
<dbReference type="PROSITE" id="PS00170">
    <property type="entry name" value="CSA_PPIASE_1"/>
    <property type="match status" value="1"/>
</dbReference>
<evidence type="ECO:0000313" key="7">
    <source>
        <dbReference type="Proteomes" id="UP000223596"/>
    </source>
</evidence>
<sequence>MIGRTNTKFLAIILICLITAVFTVGCNKSKYSVKHPKVQIEMEDGGKMILELYPEYAPETVDNFITLAEEGFYDGLTFHRIIKGFMIQGGDPNGDGTGGSGKTIKGEFANNGFTKNKLSHTRGVISMARKSNDPNSATSQFFIMHGDAPYLDGDYAAFGKLIEGYDVLDKIANTPVDPNPSNPTELSVPKEEVRIKTVTVLEK</sequence>
<feature type="domain" description="PPIase cyclophilin-type" evidence="5">
    <location>
        <begin position="35"/>
        <end position="200"/>
    </location>
</feature>
<dbReference type="InterPro" id="IPR002130">
    <property type="entry name" value="Cyclophilin-type_PPIase_dom"/>
</dbReference>
<dbReference type="PROSITE" id="PS50072">
    <property type="entry name" value="CSA_PPIASE_2"/>
    <property type="match status" value="1"/>
</dbReference>
<dbReference type="PROSITE" id="PS51257">
    <property type="entry name" value="PROKAR_LIPOPROTEIN"/>
    <property type="match status" value="1"/>
</dbReference>
<proteinExistence type="inferred from homology"/>
<evidence type="ECO:0000256" key="1">
    <source>
        <dbReference type="ARBA" id="ARBA00002388"/>
    </source>
</evidence>
<reference evidence="6 7" key="1">
    <citation type="submission" date="2017-09" db="EMBL/GenBank/DDBJ databases">
        <title>Evaluation of Pacific Biosciences Sequencing Technology to Finishing C. thermocellum Genome Sequences.</title>
        <authorList>
            <person name="Brown S."/>
        </authorList>
    </citation>
    <scope>NUCLEOTIDE SEQUENCE [LARGE SCALE GENOMIC DNA]</scope>
    <source>
        <strain evidence="6 7">AD2</strain>
    </source>
</reference>
<dbReference type="PANTHER" id="PTHR45625">
    <property type="entry name" value="PEPTIDYL-PROLYL CIS-TRANS ISOMERASE-RELATED"/>
    <property type="match status" value="1"/>
</dbReference>
<dbReference type="InterPro" id="IPR020892">
    <property type="entry name" value="Cyclophilin-type_PPIase_CS"/>
</dbReference>
<evidence type="ECO:0000313" key="6">
    <source>
        <dbReference type="EMBL" id="PFH03454.1"/>
    </source>
</evidence>
<dbReference type="InterPro" id="IPR044666">
    <property type="entry name" value="Cyclophilin_A-like"/>
</dbReference>
<dbReference type="EC" id="5.2.1.8" evidence="4"/>
<dbReference type="RefSeq" id="WP_003512020.1">
    <property type="nucleotide sequence ID" value="NZ_CP013828.1"/>
</dbReference>
<gene>
    <name evidence="6" type="ORF">M972_112265</name>
</gene>
<comment type="caution">
    <text evidence="6">The sequence shown here is derived from an EMBL/GenBank/DDBJ whole genome shotgun (WGS) entry which is preliminary data.</text>
</comment>
<dbReference type="GO" id="GO:0003755">
    <property type="term" value="F:peptidyl-prolyl cis-trans isomerase activity"/>
    <property type="evidence" value="ECO:0007669"/>
    <property type="project" value="UniProtKB-UniRule"/>
</dbReference>